<feature type="domain" description="HicB-like antitoxin of toxin-antitoxin system" evidence="2">
    <location>
        <begin position="1"/>
        <end position="55"/>
    </location>
</feature>
<sequence>MVEQDEDNIYVASCPSLQGCYAQGDSFEEAIENIKDVIKMCLKELKDEKKKIEIECPEMIALKRVEVAV</sequence>
<feature type="coiled-coil region" evidence="1">
    <location>
        <begin position="31"/>
        <end position="62"/>
    </location>
</feature>
<proteinExistence type="predicted"/>
<dbReference type="Proteomes" id="UP000229307">
    <property type="component" value="Unassembled WGS sequence"/>
</dbReference>
<dbReference type="AlphaFoldDB" id="A0A2M7SCP3"/>
<evidence type="ECO:0000256" key="1">
    <source>
        <dbReference type="SAM" id="Coils"/>
    </source>
</evidence>
<protein>
    <recommendedName>
        <fullName evidence="2">HicB-like antitoxin of toxin-antitoxin system domain-containing protein</fullName>
    </recommendedName>
</protein>
<dbReference type="PANTHER" id="PTHR34504">
    <property type="entry name" value="ANTITOXIN HICB"/>
    <property type="match status" value="1"/>
</dbReference>
<dbReference type="Pfam" id="PF15919">
    <property type="entry name" value="HicB_lk_antitox"/>
    <property type="match status" value="1"/>
</dbReference>
<keyword evidence="1" id="KW-0175">Coiled coil</keyword>
<comment type="caution">
    <text evidence="3">The sequence shown here is derived from an EMBL/GenBank/DDBJ whole genome shotgun (WGS) entry which is preliminary data.</text>
</comment>
<name>A0A2M7SCP3_9BACT</name>
<evidence type="ECO:0000313" key="3">
    <source>
        <dbReference type="EMBL" id="PIZ17239.1"/>
    </source>
</evidence>
<dbReference type="Gene3D" id="3.30.160.250">
    <property type="match status" value="1"/>
</dbReference>
<gene>
    <name evidence="3" type="ORF">COY52_04935</name>
</gene>
<organism evidence="3 4">
    <name type="scientific">Candidatus Desantisbacteria bacterium CG_4_10_14_0_8_um_filter_48_22</name>
    <dbReference type="NCBI Taxonomy" id="1974543"/>
    <lineage>
        <taxon>Bacteria</taxon>
        <taxon>Candidatus Desantisiibacteriota</taxon>
    </lineage>
</organism>
<dbReference type="InterPro" id="IPR051404">
    <property type="entry name" value="TA_system_antitoxin"/>
</dbReference>
<dbReference type="EMBL" id="PFMR01000133">
    <property type="protein sequence ID" value="PIZ17239.1"/>
    <property type="molecule type" value="Genomic_DNA"/>
</dbReference>
<reference evidence="4" key="1">
    <citation type="submission" date="2017-09" db="EMBL/GenBank/DDBJ databases">
        <title>Depth-based differentiation of microbial function through sediment-hosted aquifers and enrichment of novel symbionts in the deep terrestrial subsurface.</title>
        <authorList>
            <person name="Probst A.J."/>
            <person name="Ladd B."/>
            <person name="Jarett J.K."/>
            <person name="Geller-Mcgrath D.E."/>
            <person name="Sieber C.M.K."/>
            <person name="Emerson J.B."/>
            <person name="Anantharaman K."/>
            <person name="Thomas B.C."/>
            <person name="Malmstrom R."/>
            <person name="Stieglmeier M."/>
            <person name="Klingl A."/>
            <person name="Woyke T."/>
            <person name="Ryan C.M."/>
            <person name="Banfield J.F."/>
        </authorList>
    </citation>
    <scope>NUCLEOTIDE SEQUENCE [LARGE SCALE GENOMIC DNA]</scope>
</reference>
<dbReference type="InterPro" id="IPR031807">
    <property type="entry name" value="HicB-like"/>
</dbReference>
<evidence type="ECO:0000259" key="2">
    <source>
        <dbReference type="Pfam" id="PF15919"/>
    </source>
</evidence>
<dbReference type="InterPro" id="IPR035069">
    <property type="entry name" value="TTHA1013/TTHA0281-like"/>
</dbReference>
<accession>A0A2M7SCP3</accession>
<dbReference type="PANTHER" id="PTHR34504:SF4">
    <property type="entry name" value="ANTITOXIN HICB"/>
    <property type="match status" value="1"/>
</dbReference>
<evidence type="ECO:0000313" key="4">
    <source>
        <dbReference type="Proteomes" id="UP000229307"/>
    </source>
</evidence>
<dbReference type="SUPFAM" id="SSF143100">
    <property type="entry name" value="TTHA1013/TTHA0281-like"/>
    <property type="match status" value="1"/>
</dbReference>